<evidence type="ECO:0000256" key="1">
    <source>
        <dbReference type="SAM" id="MobiDB-lite"/>
    </source>
</evidence>
<keyword evidence="2" id="KW-0732">Signal</keyword>
<accession>A0A9X3XBW8</accession>
<proteinExistence type="predicted"/>
<evidence type="ECO:0000256" key="2">
    <source>
        <dbReference type="SAM" id="SignalP"/>
    </source>
</evidence>
<dbReference type="AlphaFoldDB" id="A0A9X3XBW8"/>
<evidence type="ECO:0008006" key="5">
    <source>
        <dbReference type="Google" id="ProtNLM"/>
    </source>
</evidence>
<sequence length="113" mass="11218">MNRISKFFALLGLAASIAFVGTGCVAGIEDPEAELAIADESADLETLGADDVNEATAENQAALSSQSTGGFFMSILGASSGRGSGPSRRGGSSASFAGVSGRFDVGGARDGRP</sequence>
<dbReference type="PROSITE" id="PS51257">
    <property type="entry name" value="PROKAR_LIPOPROTEIN"/>
    <property type="match status" value="1"/>
</dbReference>
<evidence type="ECO:0000313" key="3">
    <source>
        <dbReference type="EMBL" id="MDC3985036.1"/>
    </source>
</evidence>
<name>A0A9X3XBW8_9BACT</name>
<feature type="compositionally biased region" description="Low complexity" evidence="1">
    <location>
        <begin position="80"/>
        <end position="102"/>
    </location>
</feature>
<feature type="signal peptide" evidence="2">
    <location>
        <begin position="1"/>
        <end position="20"/>
    </location>
</feature>
<protein>
    <recommendedName>
        <fullName evidence="5">Lipoprotein</fullName>
    </recommendedName>
</protein>
<feature type="chain" id="PRO_5040894277" description="Lipoprotein" evidence="2">
    <location>
        <begin position="21"/>
        <end position="113"/>
    </location>
</feature>
<dbReference type="EMBL" id="JAGTJJ010000025">
    <property type="protein sequence ID" value="MDC3985036.1"/>
    <property type="molecule type" value="Genomic_DNA"/>
</dbReference>
<gene>
    <name evidence="3" type="ORF">KEG57_31440</name>
</gene>
<dbReference type="Proteomes" id="UP001151081">
    <property type="component" value="Unassembled WGS sequence"/>
</dbReference>
<feature type="region of interest" description="Disordered" evidence="1">
    <location>
        <begin position="80"/>
        <end position="113"/>
    </location>
</feature>
<keyword evidence="4" id="KW-1185">Reference proteome</keyword>
<comment type="caution">
    <text evidence="3">The sequence shown here is derived from an EMBL/GenBank/DDBJ whole genome shotgun (WGS) entry which is preliminary data.</text>
</comment>
<organism evidence="3 4">
    <name type="scientific">Polyangium jinanense</name>
    <dbReference type="NCBI Taxonomy" id="2829994"/>
    <lineage>
        <taxon>Bacteria</taxon>
        <taxon>Pseudomonadati</taxon>
        <taxon>Myxococcota</taxon>
        <taxon>Polyangia</taxon>
        <taxon>Polyangiales</taxon>
        <taxon>Polyangiaceae</taxon>
        <taxon>Polyangium</taxon>
    </lineage>
</organism>
<evidence type="ECO:0000313" key="4">
    <source>
        <dbReference type="Proteomes" id="UP001151081"/>
    </source>
</evidence>
<reference evidence="3 4" key="1">
    <citation type="submission" date="2021-04" db="EMBL/GenBank/DDBJ databases">
        <title>Genome analysis of Polyangium sp.</title>
        <authorList>
            <person name="Li Y."/>
            <person name="Wang J."/>
        </authorList>
    </citation>
    <scope>NUCLEOTIDE SEQUENCE [LARGE SCALE GENOMIC DNA]</scope>
    <source>
        <strain evidence="3 4">SDU14</strain>
    </source>
</reference>
<dbReference type="RefSeq" id="WP_272422749.1">
    <property type="nucleotide sequence ID" value="NZ_JAGTJJ010000025.1"/>
</dbReference>